<accession>A0AAE0GCV2</accession>
<comment type="caution">
    <text evidence="2">The sequence shown here is derived from an EMBL/GenBank/DDBJ whole genome shotgun (WGS) entry which is preliminary data.</text>
</comment>
<dbReference type="EMBL" id="LGRX02006952">
    <property type="protein sequence ID" value="KAK3275890.1"/>
    <property type="molecule type" value="Genomic_DNA"/>
</dbReference>
<dbReference type="Proteomes" id="UP001190700">
    <property type="component" value="Unassembled WGS sequence"/>
</dbReference>
<organism evidence="2 3">
    <name type="scientific">Cymbomonas tetramitiformis</name>
    <dbReference type="NCBI Taxonomy" id="36881"/>
    <lineage>
        <taxon>Eukaryota</taxon>
        <taxon>Viridiplantae</taxon>
        <taxon>Chlorophyta</taxon>
        <taxon>Pyramimonadophyceae</taxon>
        <taxon>Pyramimonadales</taxon>
        <taxon>Pyramimonadaceae</taxon>
        <taxon>Cymbomonas</taxon>
    </lineage>
</organism>
<feature type="compositionally biased region" description="Basic and acidic residues" evidence="1">
    <location>
        <begin position="17"/>
        <end position="30"/>
    </location>
</feature>
<gene>
    <name evidence="2" type="ORF">CYMTET_16004</name>
</gene>
<sequence>MVEIGAPARGGSRPQCSRKEQSRGHSERQVRAPAGMSRELKAPSKVPELEMGAAPPASVLAREPGSRGRTMRQKRSPGVQLATVLA</sequence>
<name>A0AAE0GCV2_9CHLO</name>
<protein>
    <submittedName>
        <fullName evidence="2">Uncharacterized protein</fullName>
    </submittedName>
</protein>
<reference evidence="2 3" key="1">
    <citation type="journal article" date="2015" name="Genome Biol. Evol.">
        <title>Comparative Genomics of a Bacterivorous Green Alga Reveals Evolutionary Causalities and Consequences of Phago-Mixotrophic Mode of Nutrition.</title>
        <authorList>
            <person name="Burns J.A."/>
            <person name="Paasch A."/>
            <person name="Narechania A."/>
            <person name="Kim E."/>
        </authorList>
    </citation>
    <scope>NUCLEOTIDE SEQUENCE [LARGE SCALE GENOMIC DNA]</scope>
    <source>
        <strain evidence="2 3">PLY_AMNH</strain>
    </source>
</reference>
<proteinExistence type="predicted"/>
<evidence type="ECO:0000313" key="2">
    <source>
        <dbReference type="EMBL" id="KAK3275890.1"/>
    </source>
</evidence>
<feature type="region of interest" description="Disordered" evidence="1">
    <location>
        <begin position="1"/>
        <end position="86"/>
    </location>
</feature>
<evidence type="ECO:0000313" key="3">
    <source>
        <dbReference type="Proteomes" id="UP001190700"/>
    </source>
</evidence>
<keyword evidence="3" id="KW-1185">Reference proteome</keyword>
<dbReference type="AlphaFoldDB" id="A0AAE0GCV2"/>
<evidence type="ECO:0000256" key="1">
    <source>
        <dbReference type="SAM" id="MobiDB-lite"/>
    </source>
</evidence>